<dbReference type="PROSITE" id="PS50002">
    <property type="entry name" value="SH3"/>
    <property type="match status" value="1"/>
</dbReference>
<name>A0ABQ9UQD7_SAGOE</name>
<feature type="domain" description="SH3" evidence="3">
    <location>
        <begin position="21"/>
        <end position="82"/>
    </location>
</feature>
<evidence type="ECO:0000313" key="4">
    <source>
        <dbReference type="EMBL" id="KAK2098723.1"/>
    </source>
</evidence>
<dbReference type="SUPFAM" id="SSF50044">
    <property type="entry name" value="SH3-domain"/>
    <property type="match status" value="1"/>
</dbReference>
<dbReference type="Proteomes" id="UP001266305">
    <property type="component" value="Unassembled WGS sequence"/>
</dbReference>
<evidence type="ECO:0000256" key="2">
    <source>
        <dbReference type="PROSITE-ProRule" id="PRU00192"/>
    </source>
</evidence>
<evidence type="ECO:0000313" key="5">
    <source>
        <dbReference type="Proteomes" id="UP001266305"/>
    </source>
</evidence>
<keyword evidence="5" id="KW-1185">Reference proteome</keyword>
<organism evidence="4 5">
    <name type="scientific">Saguinus oedipus</name>
    <name type="common">Cotton-top tamarin</name>
    <name type="synonym">Oedipomidas oedipus</name>
    <dbReference type="NCBI Taxonomy" id="9490"/>
    <lineage>
        <taxon>Eukaryota</taxon>
        <taxon>Metazoa</taxon>
        <taxon>Chordata</taxon>
        <taxon>Craniata</taxon>
        <taxon>Vertebrata</taxon>
        <taxon>Euteleostomi</taxon>
        <taxon>Mammalia</taxon>
        <taxon>Eutheria</taxon>
        <taxon>Euarchontoglires</taxon>
        <taxon>Primates</taxon>
        <taxon>Haplorrhini</taxon>
        <taxon>Platyrrhini</taxon>
        <taxon>Cebidae</taxon>
        <taxon>Callitrichinae</taxon>
        <taxon>Saguinus</taxon>
    </lineage>
</organism>
<dbReference type="PANTHER" id="PTHR14167:SF64">
    <property type="entry name" value="SORBIN AND SH3 DOMAIN-CONTAINING PROTEIN 1"/>
    <property type="match status" value="1"/>
</dbReference>
<dbReference type="PANTHER" id="PTHR14167">
    <property type="entry name" value="SH3 DOMAIN-CONTAINING"/>
    <property type="match status" value="1"/>
</dbReference>
<dbReference type="PRINTS" id="PR00452">
    <property type="entry name" value="SH3DOMAIN"/>
</dbReference>
<dbReference type="CDD" id="cd11922">
    <property type="entry name" value="SH3_Sorbs1_2"/>
    <property type="match status" value="1"/>
</dbReference>
<evidence type="ECO:0000259" key="3">
    <source>
        <dbReference type="PROSITE" id="PS50002"/>
    </source>
</evidence>
<dbReference type="InterPro" id="IPR050384">
    <property type="entry name" value="Endophilin_SH3RF"/>
</dbReference>
<dbReference type="SMART" id="SM00326">
    <property type="entry name" value="SH3"/>
    <property type="match status" value="1"/>
</dbReference>
<comment type="caution">
    <text evidence="4">The sequence shown here is derived from an EMBL/GenBank/DDBJ whole genome shotgun (WGS) entry which is preliminary data.</text>
</comment>
<proteinExistence type="predicted"/>
<accession>A0ABQ9UQD7</accession>
<gene>
    <name evidence="4" type="primary">SORBS1_2</name>
    <name evidence="4" type="ORF">P7K49_024174</name>
</gene>
<dbReference type="InterPro" id="IPR001452">
    <property type="entry name" value="SH3_domain"/>
</dbReference>
<dbReference type="Pfam" id="PF00018">
    <property type="entry name" value="SH3_1"/>
    <property type="match status" value="1"/>
</dbReference>
<reference evidence="4 5" key="1">
    <citation type="submission" date="2023-05" db="EMBL/GenBank/DDBJ databases">
        <title>B98-5 Cell Line De Novo Hybrid Assembly: An Optical Mapping Approach.</title>
        <authorList>
            <person name="Kananen K."/>
            <person name="Auerbach J.A."/>
            <person name="Kautto E."/>
            <person name="Blachly J.S."/>
        </authorList>
    </citation>
    <scope>NUCLEOTIDE SEQUENCE [LARGE SCALE GENOMIC DNA]</scope>
    <source>
        <strain evidence="4">B95-8</strain>
        <tissue evidence="4">Cell line</tissue>
    </source>
</reference>
<dbReference type="InterPro" id="IPR036028">
    <property type="entry name" value="SH3-like_dom_sf"/>
</dbReference>
<dbReference type="InterPro" id="IPR035611">
    <property type="entry name" value="SORBS1_SH3_2"/>
</dbReference>
<dbReference type="EMBL" id="JASSZA010000011">
    <property type="protein sequence ID" value="KAK2098723.1"/>
    <property type="molecule type" value="Genomic_DNA"/>
</dbReference>
<dbReference type="Gene3D" id="2.30.30.40">
    <property type="entry name" value="SH3 Domains"/>
    <property type="match status" value="1"/>
</dbReference>
<evidence type="ECO:0000256" key="1">
    <source>
        <dbReference type="ARBA" id="ARBA00022443"/>
    </source>
</evidence>
<keyword evidence="1 2" id="KW-0728">SH3 domain</keyword>
<sequence>MKLLPPAEKAQPKKLTPVQVLEYGEAIAKFNFNGDTQVEMSFRKGERITLLRQVDENWYEGRIPGTSRQGIFPITYVDVIKRPLVKNPVDYVDPPFSSSPSRSATASPQVSKLLVTGQGV</sequence>
<protein>
    <submittedName>
        <fullName evidence="4">Sorbin and SH3 domain-containing protein 1</fullName>
    </submittedName>
</protein>